<dbReference type="AlphaFoldDB" id="A0A8J9Y3F0"/>
<keyword evidence="1" id="KW-1133">Transmembrane helix</keyword>
<evidence type="ECO:0000256" key="1">
    <source>
        <dbReference type="SAM" id="Phobius"/>
    </source>
</evidence>
<proteinExistence type="predicted"/>
<feature type="non-terminal residue" evidence="2">
    <location>
        <position position="214"/>
    </location>
</feature>
<dbReference type="Proteomes" id="UP000838878">
    <property type="component" value="Chromosome 11"/>
</dbReference>
<protein>
    <submittedName>
        <fullName evidence="2">Uncharacterized protein</fullName>
    </submittedName>
</protein>
<evidence type="ECO:0000313" key="2">
    <source>
        <dbReference type="EMBL" id="CAH0715949.1"/>
    </source>
</evidence>
<keyword evidence="1" id="KW-0812">Transmembrane</keyword>
<accession>A0A8J9Y3F0</accession>
<evidence type="ECO:0000313" key="3">
    <source>
        <dbReference type="Proteomes" id="UP000838878"/>
    </source>
</evidence>
<name>A0A8J9Y3F0_9NEOP</name>
<dbReference type="EMBL" id="OV170231">
    <property type="protein sequence ID" value="CAH0715949.1"/>
    <property type="molecule type" value="Genomic_DNA"/>
</dbReference>
<dbReference type="OrthoDB" id="8168818at2759"/>
<sequence length="214" mass="24521">MPRAALDVMQLKTIKTLYDYELQLTRRGTPATDVADLAKGIIKMEPKLSVAVVRSEDANDRDLKFKGPNTKMSAYDSHAYFTGNGTYKSINPIISKVGDFTPFYITIAICSVILGCLLILNFVCCCSKYSEYWLDRHTGNRWVVSIWSATPHKQPPLDFTELESQYQQVQYIHPYHSEDYQDVHHHSEIPASISRQPLTTSQEYLELHKRESDI</sequence>
<keyword evidence="3" id="KW-1185">Reference proteome</keyword>
<keyword evidence="1" id="KW-0472">Membrane</keyword>
<organism evidence="2 3">
    <name type="scientific">Brenthis ino</name>
    <name type="common">lesser marbled fritillary</name>
    <dbReference type="NCBI Taxonomy" id="405034"/>
    <lineage>
        <taxon>Eukaryota</taxon>
        <taxon>Metazoa</taxon>
        <taxon>Ecdysozoa</taxon>
        <taxon>Arthropoda</taxon>
        <taxon>Hexapoda</taxon>
        <taxon>Insecta</taxon>
        <taxon>Pterygota</taxon>
        <taxon>Neoptera</taxon>
        <taxon>Endopterygota</taxon>
        <taxon>Lepidoptera</taxon>
        <taxon>Glossata</taxon>
        <taxon>Ditrysia</taxon>
        <taxon>Papilionoidea</taxon>
        <taxon>Nymphalidae</taxon>
        <taxon>Heliconiinae</taxon>
        <taxon>Argynnini</taxon>
        <taxon>Brenthis</taxon>
    </lineage>
</organism>
<feature type="transmembrane region" description="Helical" evidence="1">
    <location>
        <begin position="103"/>
        <end position="123"/>
    </location>
</feature>
<reference evidence="2" key="1">
    <citation type="submission" date="2021-12" db="EMBL/GenBank/DDBJ databases">
        <authorList>
            <person name="Martin H S."/>
        </authorList>
    </citation>
    <scope>NUCLEOTIDE SEQUENCE</scope>
</reference>
<gene>
    <name evidence="2" type="ORF">BINO364_LOCUS2808</name>
</gene>